<protein>
    <submittedName>
        <fullName evidence="2">Peptidase M23B</fullName>
    </submittedName>
</protein>
<sequence>MVGNHIYIRLDETGTYLVLAHLKKGSVRVKKGQHIKEGTVVANVGNSGNSSEPHLHIHHQRQDPSKTSIFLTEGLPLYFRGIQGPAAPKGGVRIEHGKDVPVGDSIIPLPL</sequence>
<dbReference type="PANTHER" id="PTHR21666">
    <property type="entry name" value="PEPTIDASE-RELATED"/>
    <property type="match status" value="1"/>
</dbReference>
<evidence type="ECO:0000313" key="2">
    <source>
        <dbReference type="EMBL" id="SCL89918.1"/>
    </source>
</evidence>
<dbReference type="Pfam" id="PF01551">
    <property type="entry name" value="Peptidase_M23"/>
    <property type="match status" value="1"/>
</dbReference>
<dbReference type="EMBL" id="FMIK01000022">
    <property type="protein sequence ID" value="SCL89918.1"/>
    <property type="molecule type" value="Genomic_DNA"/>
</dbReference>
<comment type="caution">
    <text evidence="2">The sequence shown here is derived from an EMBL/GenBank/DDBJ whole genome shotgun (WGS) entry which is preliminary data.</text>
</comment>
<dbReference type="InterPro" id="IPR050570">
    <property type="entry name" value="Cell_wall_metabolism_enzyme"/>
</dbReference>
<organism evidence="2 3">
    <name type="scientific">Bacillus cytotoxicus</name>
    <dbReference type="NCBI Taxonomy" id="580165"/>
    <lineage>
        <taxon>Bacteria</taxon>
        <taxon>Bacillati</taxon>
        <taxon>Bacillota</taxon>
        <taxon>Bacilli</taxon>
        <taxon>Bacillales</taxon>
        <taxon>Bacillaceae</taxon>
        <taxon>Bacillus</taxon>
        <taxon>Bacillus cereus group</taxon>
    </lineage>
</organism>
<proteinExistence type="predicted"/>
<dbReference type="SUPFAM" id="SSF51261">
    <property type="entry name" value="Duplicated hybrid motif"/>
    <property type="match status" value="1"/>
</dbReference>
<feature type="domain" description="M23ase beta-sheet core" evidence="1">
    <location>
        <begin position="3"/>
        <end position="62"/>
    </location>
</feature>
<dbReference type="InterPro" id="IPR011055">
    <property type="entry name" value="Dup_hybrid_motif"/>
</dbReference>
<dbReference type="Proteomes" id="UP000242164">
    <property type="component" value="Unassembled WGS sequence"/>
</dbReference>
<name>A0AAX2CFG8_9BACI</name>
<accession>A0AAX2CFG8</accession>
<dbReference type="AlphaFoldDB" id="A0AAX2CFG8"/>
<evidence type="ECO:0000259" key="1">
    <source>
        <dbReference type="Pfam" id="PF01551"/>
    </source>
</evidence>
<reference evidence="2 3" key="1">
    <citation type="submission" date="2016-08" db="EMBL/GenBank/DDBJ databases">
        <authorList>
            <person name="Loux V."/>
            <person name="Rue O."/>
        </authorList>
    </citation>
    <scope>NUCLEOTIDE SEQUENCE [LARGE SCALE GENOMIC DNA]</scope>
    <source>
        <strain evidence="2 3">AFSSA_08CEB44bac</strain>
    </source>
</reference>
<dbReference type="Gene3D" id="2.70.70.10">
    <property type="entry name" value="Glucose Permease (Domain IIA)"/>
    <property type="match status" value="1"/>
</dbReference>
<dbReference type="PANTHER" id="PTHR21666:SF285">
    <property type="entry name" value="M23 FAMILY METALLOPEPTIDASE"/>
    <property type="match status" value="1"/>
</dbReference>
<dbReference type="CDD" id="cd12797">
    <property type="entry name" value="M23_peptidase"/>
    <property type="match status" value="1"/>
</dbReference>
<evidence type="ECO:0000313" key="3">
    <source>
        <dbReference type="Proteomes" id="UP000242164"/>
    </source>
</evidence>
<dbReference type="GO" id="GO:0004222">
    <property type="term" value="F:metalloendopeptidase activity"/>
    <property type="evidence" value="ECO:0007669"/>
    <property type="project" value="TreeGrafter"/>
</dbReference>
<gene>
    <name evidence="2" type="ORF">BCB44BAC_01628</name>
</gene>
<dbReference type="InterPro" id="IPR016047">
    <property type="entry name" value="M23ase_b-sheet_dom"/>
</dbReference>